<evidence type="ECO:0000313" key="3">
    <source>
        <dbReference type="Proteomes" id="UP001222325"/>
    </source>
</evidence>
<protein>
    <submittedName>
        <fullName evidence="2">Uncharacterized protein</fullName>
    </submittedName>
</protein>
<dbReference type="PANTHER" id="PTHR39470">
    <property type="entry name" value="CHROMOSOME 10, WHOLE GENOME SHOTGUN SEQUENCE"/>
    <property type="match status" value="1"/>
</dbReference>
<evidence type="ECO:0000256" key="1">
    <source>
        <dbReference type="SAM" id="Phobius"/>
    </source>
</evidence>
<keyword evidence="1" id="KW-0812">Transmembrane</keyword>
<accession>A0AAD6U8H2</accession>
<dbReference type="EMBL" id="JARJCN010000024">
    <property type="protein sequence ID" value="KAJ7089191.1"/>
    <property type="molecule type" value="Genomic_DNA"/>
</dbReference>
<comment type="caution">
    <text evidence="2">The sequence shown here is derived from an EMBL/GenBank/DDBJ whole genome shotgun (WGS) entry which is preliminary data.</text>
</comment>
<organism evidence="2 3">
    <name type="scientific">Mycena belliarum</name>
    <dbReference type="NCBI Taxonomy" id="1033014"/>
    <lineage>
        <taxon>Eukaryota</taxon>
        <taxon>Fungi</taxon>
        <taxon>Dikarya</taxon>
        <taxon>Basidiomycota</taxon>
        <taxon>Agaricomycotina</taxon>
        <taxon>Agaricomycetes</taxon>
        <taxon>Agaricomycetidae</taxon>
        <taxon>Agaricales</taxon>
        <taxon>Marasmiineae</taxon>
        <taxon>Mycenaceae</taxon>
        <taxon>Mycena</taxon>
    </lineage>
</organism>
<keyword evidence="3" id="KW-1185">Reference proteome</keyword>
<feature type="transmembrane region" description="Helical" evidence="1">
    <location>
        <begin position="40"/>
        <end position="59"/>
    </location>
</feature>
<evidence type="ECO:0000313" key="2">
    <source>
        <dbReference type="EMBL" id="KAJ7089191.1"/>
    </source>
</evidence>
<proteinExistence type="predicted"/>
<name>A0AAD6U8H2_9AGAR</name>
<dbReference type="PANTHER" id="PTHR39470:SF1">
    <property type="entry name" value="CHORISMATE SYNTHASE PROTEIN"/>
    <property type="match status" value="1"/>
</dbReference>
<dbReference type="Proteomes" id="UP001222325">
    <property type="component" value="Unassembled WGS sequence"/>
</dbReference>
<sequence length="338" mass="37467">MAAGVSLALFLTTAAAVIAPWFYLAIRKAPDRPWTSTRSLLNIFVLLHSLYFLYQIIVLPPVNIYTRLKIPVNTPADSIRSILIQQSDTGDLPKPLETLLKHLSSFDVKTYYIRFGHTVVSTCDFCLSFDDFGLFALPRVLLSYITATAVIGLVTIANSGHERYRTLAVAVVAGAFCLEAYYISSATIQIPKDDKPVFMWHDNLYLARRILFLVLPPLVHILPQSASAAALINPTLTAIRAAEQTALRIQLLRLMRGAVMRVPDLRARAVAWWSEEARQGTWAREDAAVRELARNLGNGFDEGSDEKAAGPLWTTAHNSVAALKGGFTPSEYWRVPTP</sequence>
<reference evidence="2" key="1">
    <citation type="submission" date="2023-03" db="EMBL/GenBank/DDBJ databases">
        <title>Massive genome expansion in bonnet fungi (Mycena s.s.) driven by repeated elements and novel gene families across ecological guilds.</title>
        <authorList>
            <consortium name="Lawrence Berkeley National Laboratory"/>
            <person name="Harder C.B."/>
            <person name="Miyauchi S."/>
            <person name="Viragh M."/>
            <person name="Kuo A."/>
            <person name="Thoen E."/>
            <person name="Andreopoulos B."/>
            <person name="Lu D."/>
            <person name="Skrede I."/>
            <person name="Drula E."/>
            <person name="Henrissat B."/>
            <person name="Morin E."/>
            <person name="Kohler A."/>
            <person name="Barry K."/>
            <person name="LaButti K."/>
            <person name="Morin E."/>
            <person name="Salamov A."/>
            <person name="Lipzen A."/>
            <person name="Mereny Z."/>
            <person name="Hegedus B."/>
            <person name="Baldrian P."/>
            <person name="Stursova M."/>
            <person name="Weitz H."/>
            <person name="Taylor A."/>
            <person name="Grigoriev I.V."/>
            <person name="Nagy L.G."/>
            <person name="Martin F."/>
            <person name="Kauserud H."/>
        </authorList>
    </citation>
    <scope>NUCLEOTIDE SEQUENCE</scope>
    <source>
        <strain evidence="2">CBHHK173m</strain>
    </source>
</reference>
<feature type="transmembrane region" description="Helical" evidence="1">
    <location>
        <begin position="204"/>
        <end position="222"/>
    </location>
</feature>
<dbReference type="AlphaFoldDB" id="A0AAD6U8H2"/>
<keyword evidence="1" id="KW-0472">Membrane</keyword>
<feature type="transmembrane region" description="Helical" evidence="1">
    <location>
        <begin position="164"/>
        <end position="183"/>
    </location>
</feature>
<keyword evidence="1" id="KW-1133">Transmembrane helix</keyword>
<feature type="transmembrane region" description="Helical" evidence="1">
    <location>
        <begin position="140"/>
        <end position="158"/>
    </location>
</feature>
<gene>
    <name evidence="2" type="ORF">B0H15DRAFT_839823</name>
</gene>